<evidence type="ECO:0000313" key="17">
    <source>
        <dbReference type="Proteomes" id="UP000823611"/>
    </source>
</evidence>
<comment type="catalytic activity">
    <reaction evidence="13 14">
        <text>FMN + ATP + H(+) = FAD + diphosphate</text>
        <dbReference type="Rhea" id="RHEA:17237"/>
        <dbReference type="ChEBI" id="CHEBI:15378"/>
        <dbReference type="ChEBI" id="CHEBI:30616"/>
        <dbReference type="ChEBI" id="CHEBI:33019"/>
        <dbReference type="ChEBI" id="CHEBI:57692"/>
        <dbReference type="ChEBI" id="CHEBI:58210"/>
        <dbReference type="EC" id="2.7.7.2"/>
    </reaction>
</comment>
<evidence type="ECO:0000256" key="13">
    <source>
        <dbReference type="ARBA" id="ARBA00049494"/>
    </source>
</evidence>
<keyword evidence="8 14" id="KW-0418">Kinase</keyword>
<dbReference type="InterPro" id="IPR014729">
    <property type="entry name" value="Rossmann-like_a/b/a_fold"/>
</dbReference>
<keyword evidence="11" id="KW-0511">Multifunctional enzyme</keyword>
<evidence type="ECO:0000256" key="1">
    <source>
        <dbReference type="ARBA" id="ARBA00004726"/>
    </source>
</evidence>
<dbReference type="CDD" id="cd02064">
    <property type="entry name" value="FAD_synthetase_N"/>
    <property type="match status" value="1"/>
</dbReference>
<comment type="pathway">
    <text evidence="2 14">Cofactor biosynthesis; FMN biosynthesis; FMN from riboflavin (ATP route): step 1/1.</text>
</comment>
<accession>A0A9D9H4R6</accession>
<evidence type="ECO:0000256" key="3">
    <source>
        <dbReference type="ARBA" id="ARBA00022630"/>
    </source>
</evidence>
<keyword evidence="9 14" id="KW-0274">FAD</keyword>
<keyword evidence="7 14" id="KW-0547">Nucleotide-binding</keyword>
<reference evidence="16" key="1">
    <citation type="submission" date="2020-10" db="EMBL/GenBank/DDBJ databases">
        <authorList>
            <person name="Gilroy R."/>
        </authorList>
    </citation>
    <scope>NUCLEOTIDE SEQUENCE</scope>
    <source>
        <strain evidence="16">F6-4510</strain>
    </source>
</reference>
<evidence type="ECO:0000256" key="5">
    <source>
        <dbReference type="ARBA" id="ARBA00022679"/>
    </source>
</evidence>
<dbReference type="PIRSF" id="PIRSF004491">
    <property type="entry name" value="FAD_Synth"/>
    <property type="match status" value="1"/>
</dbReference>
<dbReference type="InterPro" id="IPR002606">
    <property type="entry name" value="Riboflavin_kinase_bac"/>
</dbReference>
<dbReference type="GO" id="GO:0006747">
    <property type="term" value="P:FAD biosynthetic process"/>
    <property type="evidence" value="ECO:0007669"/>
    <property type="project" value="UniProtKB-UniRule"/>
</dbReference>
<dbReference type="Gene3D" id="3.40.50.620">
    <property type="entry name" value="HUPs"/>
    <property type="match status" value="1"/>
</dbReference>
<proteinExistence type="inferred from homology"/>
<comment type="similarity">
    <text evidence="14">Belongs to the ribF family.</text>
</comment>
<dbReference type="EC" id="2.7.1.26" evidence="14"/>
<keyword evidence="4 14" id="KW-0288">FMN</keyword>
<name>A0A9D9H4R6_9FIRM</name>
<protein>
    <recommendedName>
        <fullName evidence="14">Riboflavin biosynthesis protein</fullName>
    </recommendedName>
    <domain>
        <recommendedName>
            <fullName evidence="14">Riboflavin kinase</fullName>
            <ecNumber evidence="14">2.7.1.26</ecNumber>
        </recommendedName>
        <alternativeName>
            <fullName evidence="14">Flavokinase</fullName>
        </alternativeName>
    </domain>
    <domain>
        <recommendedName>
            <fullName evidence="14">FMN adenylyltransferase</fullName>
            <ecNumber evidence="14">2.7.7.2</ecNumber>
        </recommendedName>
        <alternativeName>
            <fullName evidence="14">FAD pyrophosphorylase</fullName>
        </alternativeName>
        <alternativeName>
            <fullName evidence="14">FAD synthase</fullName>
        </alternativeName>
    </domain>
</protein>
<dbReference type="NCBIfam" id="TIGR00083">
    <property type="entry name" value="ribF"/>
    <property type="match status" value="1"/>
</dbReference>
<comment type="pathway">
    <text evidence="1 14">Cofactor biosynthesis; FAD biosynthesis; FAD from FMN: step 1/1.</text>
</comment>
<evidence type="ECO:0000259" key="15">
    <source>
        <dbReference type="SMART" id="SM00904"/>
    </source>
</evidence>
<evidence type="ECO:0000256" key="4">
    <source>
        <dbReference type="ARBA" id="ARBA00022643"/>
    </source>
</evidence>
<dbReference type="SMART" id="SM00904">
    <property type="entry name" value="Flavokinase"/>
    <property type="match status" value="1"/>
</dbReference>
<dbReference type="GO" id="GO:0005524">
    <property type="term" value="F:ATP binding"/>
    <property type="evidence" value="ECO:0007669"/>
    <property type="project" value="UniProtKB-UniRule"/>
</dbReference>
<dbReference type="Proteomes" id="UP000823611">
    <property type="component" value="Unassembled WGS sequence"/>
</dbReference>
<dbReference type="NCBIfam" id="NF004162">
    <property type="entry name" value="PRK05627.1-5"/>
    <property type="match status" value="1"/>
</dbReference>
<dbReference type="AlphaFoldDB" id="A0A9D9H4R6"/>
<evidence type="ECO:0000256" key="9">
    <source>
        <dbReference type="ARBA" id="ARBA00022827"/>
    </source>
</evidence>
<dbReference type="SUPFAM" id="SSF82114">
    <property type="entry name" value="Riboflavin kinase-like"/>
    <property type="match status" value="1"/>
</dbReference>
<evidence type="ECO:0000313" key="16">
    <source>
        <dbReference type="EMBL" id="MBO8435142.1"/>
    </source>
</evidence>
<evidence type="ECO:0000256" key="6">
    <source>
        <dbReference type="ARBA" id="ARBA00022695"/>
    </source>
</evidence>
<comment type="catalytic activity">
    <reaction evidence="12 14">
        <text>riboflavin + ATP = FMN + ADP + H(+)</text>
        <dbReference type="Rhea" id="RHEA:14357"/>
        <dbReference type="ChEBI" id="CHEBI:15378"/>
        <dbReference type="ChEBI" id="CHEBI:30616"/>
        <dbReference type="ChEBI" id="CHEBI:57986"/>
        <dbReference type="ChEBI" id="CHEBI:58210"/>
        <dbReference type="ChEBI" id="CHEBI:456216"/>
        <dbReference type="EC" id="2.7.1.26"/>
    </reaction>
</comment>
<dbReference type="Pfam" id="PF01687">
    <property type="entry name" value="Flavokinase"/>
    <property type="match status" value="1"/>
</dbReference>
<dbReference type="InterPro" id="IPR015864">
    <property type="entry name" value="FAD_synthase"/>
</dbReference>
<keyword evidence="6 14" id="KW-0548">Nucleotidyltransferase</keyword>
<dbReference type="InterPro" id="IPR023465">
    <property type="entry name" value="Riboflavin_kinase_dom_sf"/>
</dbReference>
<feature type="domain" description="Riboflavin kinase" evidence="15">
    <location>
        <begin position="181"/>
        <end position="305"/>
    </location>
</feature>
<dbReference type="PANTHER" id="PTHR22749">
    <property type="entry name" value="RIBOFLAVIN KINASE/FMN ADENYLYLTRANSFERASE"/>
    <property type="match status" value="1"/>
</dbReference>
<keyword evidence="3 14" id="KW-0285">Flavoprotein</keyword>
<dbReference type="GO" id="GO:0008531">
    <property type="term" value="F:riboflavin kinase activity"/>
    <property type="evidence" value="ECO:0007669"/>
    <property type="project" value="UniProtKB-UniRule"/>
</dbReference>
<keyword evidence="10 14" id="KW-0067">ATP-binding</keyword>
<dbReference type="Pfam" id="PF06574">
    <property type="entry name" value="FAD_syn"/>
    <property type="match status" value="1"/>
</dbReference>
<evidence type="ECO:0000256" key="7">
    <source>
        <dbReference type="ARBA" id="ARBA00022741"/>
    </source>
</evidence>
<dbReference type="PANTHER" id="PTHR22749:SF6">
    <property type="entry name" value="RIBOFLAVIN KINASE"/>
    <property type="match status" value="1"/>
</dbReference>
<dbReference type="GO" id="GO:0009398">
    <property type="term" value="P:FMN biosynthetic process"/>
    <property type="evidence" value="ECO:0007669"/>
    <property type="project" value="UniProtKB-UniRule"/>
</dbReference>
<evidence type="ECO:0000256" key="12">
    <source>
        <dbReference type="ARBA" id="ARBA00047880"/>
    </source>
</evidence>
<dbReference type="GO" id="GO:0003919">
    <property type="term" value="F:FMN adenylyltransferase activity"/>
    <property type="evidence" value="ECO:0007669"/>
    <property type="project" value="UniProtKB-UniRule"/>
</dbReference>
<evidence type="ECO:0000256" key="2">
    <source>
        <dbReference type="ARBA" id="ARBA00005201"/>
    </source>
</evidence>
<dbReference type="Gene3D" id="2.40.30.30">
    <property type="entry name" value="Riboflavin kinase-like"/>
    <property type="match status" value="1"/>
</dbReference>
<dbReference type="InterPro" id="IPR023468">
    <property type="entry name" value="Riboflavin_kinase"/>
</dbReference>
<gene>
    <name evidence="16" type="ORF">IAC55_07475</name>
</gene>
<dbReference type="FunFam" id="3.40.50.620:FF:000021">
    <property type="entry name" value="Riboflavin biosynthesis protein"/>
    <property type="match status" value="1"/>
</dbReference>
<comment type="caution">
    <text evidence="16">The sequence shown here is derived from an EMBL/GenBank/DDBJ whole genome shotgun (WGS) entry which is preliminary data.</text>
</comment>
<evidence type="ECO:0000256" key="11">
    <source>
        <dbReference type="ARBA" id="ARBA00023268"/>
    </source>
</evidence>
<reference evidence="16" key="2">
    <citation type="journal article" date="2021" name="PeerJ">
        <title>Extensive microbial diversity within the chicken gut microbiome revealed by metagenomics and culture.</title>
        <authorList>
            <person name="Gilroy R."/>
            <person name="Ravi A."/>
            <person name="Getino M."/>
            <person name="Pursley I."/>
            <person name="Horton D.L."/>
            <person name="Alikhan N.F."/>
            <person name="Baker D."/>
            <person name="Gharbi K."/>
            <person name="Hall N."/>
            <person name="Watson M."/>
            <person name="Adriaenssens E.M."/>
            <person name="Foster-Nyarko E."/>
            <person name="Jarju S."/>
            <person name="Secka A."/>
            <person name="Antonio M."/>
            <person name="Oren A."/>
            <person name="Chaudhuri R.R."/>
            <person name="La Ragione R."/>
            <person name="Hildebrand F."/>
            <person name="Pallen M.J."/>
        </authorList>
    </citation>
    <scope>NUCLEOTIDE SEQUENCE</scope>
    <source>
        <strain evidence="16">F6-4510</strain>
    </source>
</reference>
<organism evidence="16 17">
    <name type="scientific">Candidatus Fimicola merdigallinarum</name>
    <dbReference type="NCBI Taxonomy" id="2840819"/>
    <lineage>
        <taxon>Bacteria</taxon>
        <taxon>Bacillati</taxon>
        <taxon>Bacillota</taxon>
        <taxon>Clostridia</taxon>
        <taxon>Lachnospirales</taxon>
        <taxon>Lachnospiraceae</taxon>
        <taxon>Lachnospiraceae incertae sedis</taxon>
        <taxon>Candidatus Fimicola</taxon>
    </lineage>
</organism>
<evidence type="ECO:0000256" key="8">
    <source>
        <dbReference type="ARBA" id="ARBA00022777"/>
    </source>
</evidence>
<dbReference type="InterPro" id="IPR015865">
    <property type="entry name" value="Riboflavin_kinase_bac/euk"/>
</dbReference>
<dbReference type="EC" id="2.7.7.2" evidence="14"/>
<keyword evidence="5 14" id="KW-0808">Transferase</keyword>
<dbReference type="NCBIfam" id="NF004160">
    <property type="entry name" value="PRK05627.1-3"/>
    <property type="match status" value="1"/>
</dbReference>
<evidence type="ECO:0000256" key="14">
    <source>
        <dbReference type="PIRNR" id="PIRNR004491"/>
    </source>
</evidence>
<dbReference type="EMBL" id="JADIMX010000139">
    <property type="protein sequence ID" value="MBO8435142.1"/>
    <property type="molecule type" value="Genomic_DNA"/>
</dbReference>
<dbReference type="GO" id="GO:0009231">
    <property type="term" value="P:riboflavin biosynthetic process"/>
    <property type="evidence" value="ECO:0007669"/>
    <property type="project" value="InterPro"/>
</dbReference>
<dbReference type="SUPFAM" id="SSF52374">
    <property type="entry name" value="Nucleotidylyl transferase"/>
    <property type="match status" value="1"/>
</dbReference>
<sequence>MEHITDVNIEQNVPTVVTIGNFDGMHMGHRALISLTKEFAREENLKSVVFTFNPHPMFLFNNKAHKALIMSPFEKKHIMETLEVDCYIEYPFNMEFASMEPEKFAKEIIFEKLNCKVLIVGENYRFGKKQSGDYELLKELGEKKGVKVIYVPSVLYDGERVSSTRVRNCLINKDIDLANTLLTVPYFVMGEVIEGKKLGRTIGFPTANIKADNEKLFPPNGVYATKTIYNGKIYSGVTNIGINPTVNGQFKVIETYLFDFNEMVYGETLKTYFFKWIRDEQKFPSVSELTNRMKIDKEMSKNYFDSQEFDKWRKLY</sequence>
<evidence type="ECO:0000256" key="10">
    <source>
        <dbReference type="ARBA" id="ARBA00022840"/>
    </source>
</evidence>